<dbReference type="RefSeq" id="WP_184041956.1">
    <property type="nucleotide sequence ID" value="NZ_JACHHY010000048.1"/>
</dbReference>
<proteinExistence type="predicted"/>
<sequence>MSSLSIWDPSRQGPKPQTFDEVLAQFRQLSGQADQPNYWFASFAQHIQNVVNSQPQVPQEWRDRYGHFVARAPNAEGEAWLDAFSSLFAPIVKQRERAERPTIIDQ</sequence>
<evidence type="ECO:0000313" key="1">
    <source>
        <dbReference type="EMBL" id="MBB5020581.1"/>
    </source>
</evidence>
<comment type="caution">
    <text evidence="1">The sequence shown here is derived from an EMBL/GenBank/DDBJ whole genome shotgun (WGS) entry which is preliminary data.</text>
</comment>
<dbReference type="AlphaFoldDB" id="A0A840MZL4"/>
<gene>
    <name evidence="1" type="ORF">HNQ59_003902</name>
</gene>
<protein>
    <submittedName>
        <fullName evidence="1">Uncharacterized protein</fullName>
    </submittedName>
</protein>
<keyword evidence="2" id="KW-1185">Reference proteome</keyword>
<name>A0A840MZL4_9PROT</name>
<evidence type="ECO:0000313" key="2">
    <source>
        <dbReference type="Proteomes" id="UP000575898"/>
    </source>
</evidence>
<accession>A0A840MZL4</accession>
<dbReference type="Proteomes" id="UP000575898">
    <property type="component" value="Unassembled WGS sequence"/>
</dbReference>
<reference evidence="1 2" key="1">
    <citation type="submission" date="2020-08" db="EMBL/GenBank/DDBJ databases">
        <title>Genomic Encyclopedia of Type Strains, Phase IV (KMG-IV): sequencing the most valuable type-strain genomes for metagenomic binning, comparative biology and taxonomic classification.</title>
        <authorList>
            <person name="Goeker M."/>
        </authorList>
    </citation>
    <scope>NUCLEOTIDE SEQUENCE [LARGE SCALE GENOMIC DNA]</scope>
    <source>
        <strain evidence="1 2">DSM 27165</strain>
    </source>
</reference>
<dbReference type="EMBL" id="JACHHY010000048">
    <property type="protein sequence ID" value="MBB5020581.1"/>
    <property type="molecule type" value="Genomic_DNA"/>
</dbReference>
<organism evidence="1 2">
    <name type="scientific">Chitinivorax tropicus</name>
    <dbReference type="NCBI Taxonomy" id="714531"/>
    <lineage>
        <taxon>Bacteria</taxon>
        <taxon>Pseudomonadati</taxon>
        <taxon>Pseudomonadota</taxon>
        <taxon>Betaproteobacteria</taxon>
        <taxon>Chitinivorax</taxon>
    </lineage>
</organism>